<evidence type="ECO:0000313" key="3">
    <source>
        <dbReference type="Proteomes" id="UP000614350"/>
    </source>
</evidence>
<comment type="caution">
    <text evidence="2">The sequence shown here is derived from an EMBL/GenBank/DDBJ whole genome shotgun (WGS) entry which is preliminary data.</text>
</comment>
<name>A0A834JHS9_VESVU</name>
<accession>A0A834JHS9</accession>
<keyword evidence="3" id="KW-1185">Reference proteome</keyword>
<evidence type="ECO:0000256" key="1">
    <source>
        <dbReference type="SAM" id="MobiDB-lite"/>
    </source>
</evidence>
<dbReference type="Proteomes" id="UP000614350">
    <property type="component" value="Unassembled WGS sequence"/>
</dbReference>
<sequence length="102" mass="11491">MGKGVDGKTKGKTKTVTKDDAARPPATIFQARPYMEESQKIGDPGLWVYTCRGSKGKAWKDRRIDEFVKTESSEIPWCIQWLDKTFGSIISLVLWGSIPIRT</sequence>
<organism evidence="2 3">
    <name type="scientific">Vespula vulgaris</name>
    <name type="common">Yellow jacket</name>
    <name type="synonym">Wasp</name>
    <dbReference type="NCBI Taxonomy" id="7454"/>
    <lineage>
        <taxon>Eukaryota</taxon>
        <taxon>Metazoa</taxon>
        <taxon>Ecdysozoa</taxon>
        <taxon>Arthropoda</taxon>
        <taxon>Hexapoda</taxon>
        <taxon>Insecta</taxon>
        <taxon>Pterygota</taxon>
        <taxon>Neoptera</taxon>
        <taxon>Endopterygota</taxon>
        <taxon>Hymenoptera</taxon>
        <taxon>Apocrita</taxon>
        <taxon>Aculeata</taxon>
        <taxon>Vespoidea</taxon>
        <taxon>Vespidae</taxon>
        <taxon>Vespinae</taxon>
        <taxon>Vespula</taxon>
    </lineage>
</organism>
<gene>
    <name evidence="2" type="ORF">HZH66_010100</name>
</gene>
<feature type="region of interest" description="Disordered" evidence="1">
    <location>
        <begin position="1"/>
        <end position="24"/>
    </location>
</feature>
<protein>
    <submittedName>
        <fullName evidence="2">Uncharacterized protein</fullName>
    </submittedName>
</protein>
<reference evidence="2" key="1">
    <citation type="journal article" date="2020" name="G3 (Bethesda)">
        <title>High-Quality Assemblies for Three Invasive Social Wasps from the &lt;i&gt;Vespula&lt;/i&gt; Genus.</title>
        <authorList>
            <person name="Harrop T.W.R."/>
            <person name="Guhlin J."/>
            <person name="McLaughlin G.M."/>
            <person name="Permina E."/>
            <person name="Stockwell P."/>
            <person name="Gilligan J."/>
            <person name="Le Lec M.F."/>
            <person name="Gruber M.A.M."/>
            <person name="Quinn O."/>
            <person name="Lovegrove M."/>
            <person name="Duncan E.J."/>
            <person name="Remnant E.J."/>
            <person name="Van Eeckhoven J."/>
            <person name="Graham B."/>
            <person name="Knapp R.A."/>
            <person name="Langford K.W."/>
            <person name="Kronenberg Z."/>
            <person name="Press M.O."/>
            <person name="Eacker S.M."/>
            <person name="Wilson-Rankin E.E."/>
            <person name="Purcell J."/>
            <person name="Lester P.J."/>
            <person name="Dearden P.K."/>
        </authorList>
    </citation>
    <scope>NUCLEOTIDE SEQUENCE</scope>
    <source>
        <strain evidence="2">Marl-1</strain>
    </source>
</reference>
<proteinExistence type="predicted"/>
<dbReference type="EMBL" id="JACSEA010000011">
    <property type="protein sequence ID" value="KAF7388963.1"/>
    <property type="molecule type" value="Genomic_DNA"/>
</dbReference>
<dbReference type="AlphaFoldDB" id="A0A834JHS9"/>
<evidence type="ECO:0000313" key="2">
    <source>
        <dbReference type="EMBL" id="KAF7388963.1"/>
    </source>
</evidence>